<gene>
    <name evidence="1" type="primary">SKDI10G0390</name>
    <name evidence="1" type="ORF">SKDI_10G0390</name>
</gene>
<evidence type="ECO:0000313" key="2">
    <source>
        <dbReference type="Proteomes" id="UP001162087"/>
    </source>
</evidence>
<accession>A0AA35J1N3</accession>
<evidence type="ECO:0000313" key="1">
    <source>
        <dbReference type="EMBL" id="CAI4043484.1"/>
    </source>
</evidence>
<dbReference type="Proteomes" id="UP001162087">
    <property type="component" value="Chromosome 10"/>
</dbReference>
<sequence length="597" mass="67678">MKVFKDEEERTFSNLRAIICACQTYSPVPHHLQETKAKIISAAKLIIDTYFSSFTTIDEISDIRTYLFVWLRDLGMLDLYQTVLLESISLMFDLTTSNFRNWTVEDSFPHLIVHLYTRIKSYQVLLNDSVLSEFFANFDHTFRTAYNLANCAVYEYDDVHYISDDAYSLVASVKIDPAQIIKREYFRLSIQKLNVSDVLIEIFHLLDGLAIFKVNSCSLSKFTGSIETVFRSISEGNYEILELGRSLMFPLLRVGDFKICKINDRGAVISFTEANDVKLEIFSLDEASWITQWKRCFQNHVKGAVKDSSFTKTVSKNFKSLDKFNTGLGLIVEENILPEDSTLVSTEQRSPPPSNNGCLLHRSKPLQIPLSSVVRDDFGDDYISLDENNSHESYSGPESIISGYGFHGSTFSGDDSLSYSSKTIHKNSMQVKITDENTVLSVNDTQISRWSDNSWQNISPNQLNIAIIRLHMGYFLVAYDPDHKDLDQFSIRLCDDIKCTQSSEQDIQLRIPFNTLMCDVTGILNIRSEDVDKLLLVLNFYTMDHSESMSHSSTMDSISSALSSVSSAIDFKHPLLKCSSVIIPHELTPAVTDSTSD</sequence>
<protein>
    <submittedName>
        <fullName evidence="1">Uncharacterized protein</fullName>
    </submittedName>
</protein>
<name>A0AA35J1N3_SACK1</name>
<dbReference type="OrthoDB" id="4035999at2759"/>
<reference evidence="1" key="1">
    <citation type="submission" date="2022-10" db="EMBL/GenBank/DDBJ databases">
        <authorList>
            <person name="Byrne P K."/>
        </authorList>
    </citation>
    <scope>NUCLEOTIDE SEQUENCE</scope>
    <source>
        <strain evidence="1">IFO1802</strain>
    </source>
</reference>
<dbReference type="EMBL" id="OX365905">
    <property type="protein sequence ID" value="CAI4043484.1"/>
    <property type="molecule type" value="Genomic_DNA"/>
</dbReference>
<keyword evidence="2" id="KW-1185">Reference proteome</keyword>
<proteinExistence type="predicted"/>
<organism evidence="1 2">
    <name type="scientific">Saccharomyces kudriavzevii (strain ATCC MYA-4449 / AS 2.2408 / CBS 8840 / NBRC 1802 / NCYC 2889)</name>
    <name type="common">Yeast</name>
    <dbReference type="NCBI Taxonomy" id="226230"/>
    <lineage>
        <taxon>Eukaryota</taxon>
        <taxon>Fungi</taxon>
        <taxon>Dikarya</taxon>
        <taxon>Ascomycota</taxon>
        <taxon>Saccharomycotina</taxon>
        <taxon>Saccharomycetes</taxon>
        <taxon>Saccharomycetales</taxon>
        <taxon>Saccharomycetaceae</taxon>
        <taxon>Saccharomyces</taxon>
    </lineage>
</organism>